<dbReference type="EMBL" id="JBFMKM010000008">
    <property type="protein sequence ID" value="KAL1304738.1"/>
    <property type="molecule type" value="Genomic_DNA"/>
</dbReference>
<dbReference type="GeneID" id="95977383"/>
<keyword evidence="4 11" id="KW-0999">Mitochondrion inner membrane</keyword>
<evidence type="ECO:0000256" key="4">
    <source>
        <dbReference type="ARBA" id="ARBA00022792"/>
    </source>
</evidence>
<dbReference type="InterPro" id="IPR012420">
    <property type="entry name" value="Cbp4"/>
</dbReference>
<keyword evidence="5" id="KW-1133">Transmembrane helix</keyword>
<proteinExistence type="inferred from homology"/>
<feature type="region of interest" description="Disordered" evidence="12">
    <location>
        <begin position="93"/>
        <end position="118"/>
    </location>
</feature>
<reference evidence="13 14" key="1">
    <citation type="submission" date="2024-07" db="EMBL/GenBank/DDBJ databases">
        <title>Draft sequence of the Neodothiora populina.</title>
        <authorList>
            <person name="Drown D.D."/>
            <person name="Schuette U.S."/>
            <person name="Buechlein A.B."/>
            <person name="Rusch D.R."/>
            <person name="Winton L.W."/>
            <person name="Adams G.A."/>
        </authorList>
    </citation>
    <scope>NUCLEOTIDE SEQUENCE [LARGE SCALE GENOMIC DNA]</scope>
    <source>
        <strain evidence="13 14">CPC 39397</strain>
    </source>
</reference>
<evidence type="ECO:0000256" key="3">
    <source>
        <dbReference type="ARBA" id="ARBA00022692"/>
    </source>
</evidence>
<dbReference type="PANTHER" id="PTHR28202">
    <property type="entry name" value="ASSEMBLY FACTOR CBP4"/>
    <property type="match status" value="1"/>
</dbReference>
<evidence type="ECO:0000256" key="7">
    <source>
        <dbReference type="ARBA" id="ARBA00023136"/>
    </source>
</evidence>
<evidence type="ECO:0000256" key="8">
    <source>
        <dbReference type="ARBA" id="ARBA00023186"/>
    </source>
</evidence>
<comment type="similarity">
    <text evidence="2 11">Belongs to the CBP4 family.</text>
</comment>
<feature type="compositionally biased region" description="Basic and acidic residues" evidence="12">
    <location>
        <begin position="106"/>
        <end position="118"/>
    </location>
</feature>
<evidence type="ECO:0000256" key="9">
    <source>
        <dbReference type="ARBA" id="ARBA00025413"/>
    </source>
</evidence>
<evidence type="ECO:0000256" key="12">
    <source>
        <dbReference type="SAM" id="MobiDB-lite"/>
    </source>
</evidence>
<comment type="subcellular location">
    <subcellularLocation>
        <location evidence="1 11">Mitochondrion inner membrane</location>
        <topology evidence="1 11">Single-pass membrane protein</topology>
    </subcellularLocation>
</comment>
<evidence type="ECO:0000256" key="10">
    <source>
        <dbReference type="ARBA" id="ARBA00031521"/>
    </source>
</evidence>
<protein>
    <recommendedName>
        <fullName evidence="10 11">Cytochrome b mRNA-processing protein 4</fullName>
    </recommendedName>
</protein>
<gene>
    <name evidence="13" type="ORF">AAFC00_003683</name>
</gene>
<dbReference type="Pfam" id="PF07960">
    <property type="entry name" value="CBP4"/>
    <property type="match status" value="1"/>
</dbReference>
<organism evidence="13 14">
    <name type="scientific">Neodothiora populina</name>
    <dbReference type="NCBI Taxonomy" id="2781224"/>
    <lineage>
        <taxon>Eukaryota</taxon>
        <taxon>Fungi</taxon>
        <taxon>Dikarya</taxon>
        <taxon>Ascomycota</taxon>
        <taxon>Pezizomycotina</taxon>
        <taxon>Dothideomycetes</taxon>
        <taxon>Dothideomycetidae</taxon>
        <taxon>Dothideales</taxon>
        <taxon>Dothioraceae</taxon>
        <taxon>Neodothiora</taxon>
    </lineage>
</organism>
<evidence type="ECO:0000256" key="11">
    <source>
        <dbReference type="RuleBase" id="RU368005"/>
    </source>
</evidence>
<keyword evidence="7" id="KW-0472">Membrane</keyword>
<dbReference type="PANTHER" id="PTHR28202:SF1">
    <property type="entry name" value="ASSEMBLY FACTOR CBP4"/>
    <property type="match status" value="1"/>
</dbReference>
<keyword evidence="14" id="KW-1185">Reference proteome</keyword>
<evidence type="ECO:0000256" key="2">
    <source>
        <dbReference type="ARBA" id="ARBA00006780"/>
    </source>
</evidence>
<comment type="caution">
    <text evidence="13">The sequence shown here is derived from an EMBL/GenBank/DDBJ whole genome shotgun (WGS) entry which is preliminary data.</text>
</comment>
<keyword evidence="8 11" id="KW-0143">Chaperone</keyword>
<dbReference type="Proteomes" id="UP001562354">
    <property type="component" value="Unassembled WGS sequence"/>
</dbReference>
<sequence length="118" mass="13348">MGLGAATWAKMLGSGALLCIGGPYLVYYVTPTEEELFQRYNPDLQRRSLENRKEKQENFNDFVTSLKRHSKSDVPIWTAWDRESEERRQAGIAQTIADQKAAADAAEARRREIRGSAS</sequence>
<keyword evidence="3" id="KW-0812">Transmembrane</keyword>
<feature type="compositionally biased region" description="Low complexity" evidence="12">
    <location>
        <begin position="93"/>
        <end position="105"/>
    </location>
</feature>
<comment type="function">
    <text evidence="9 11">Essential for the assembly of ubiquinol-cytochrome c reductase. It has a direct effect on the correct occurrence of the Rieske protein, core 4, core 5 and apocytochrome b.</text>
</comment>
<dbReference type="RefSeq" id="XP_069201012.1">
    <property type="nucleotide sequence ID" value="XM_069343191.1"/>
</dbReference>
<keyword evidence="6 11" id="KW-0496">Mitochondrion</keyword>
<name>A0ABR3PF14_9PEZI</name>
<evidence type="ECO:0000256" key="6">
    <source>
        <dbReference type="ARBA" id="ARBA00023128"/>
    </source>
</evidence>
<evidence type="ECO:0000313" key="13">
    <source>
        <dbReference type="EMBL" id="KAL1304738.1"/>
    </source>
</evidence>
<accession>A0ABR3PF14</accession>
<evidence type="ECO:0000256" key="5">
    <source>
        <dbReference type="ARBA" id="ARBA00022989"/>
    </source>
</evidence>
<evidence type="ECO:0000256" key="1">
    <source>
        <dbReference type="ARBA" id="ARBA00004434"/>
    </source>
</evidence>
<evidence type="ECO:0000313" key="14">
    <source>
        <dbReference type="Proteomes" id="UP001562354"/>
    </source>
</evidence>